<dbReference type="Proteomes" id="UP000886805">
    <property type="component" value="Unassembled WGS sequence"/>
</dbReference>
<accession>A0A9D1X4Y6</accession>
<keyword evidence="1" id="KW-0812">Transmembrane</keyword>
<keyword evidence="1" id="KW-0472">Membrane</keyword>
<feature type="transmembrane region" description="Helical" evidence="1">
    <location>
        <begin position="85"/>
        <end position="107"/>
    </location>
</feature>
<feature type="transmembrane region" description="Helical" evidence="1">
    <location>
        <begin position="119"/>
        <end position="139"/>
    </location>
</feature>
<reference evidence="2" key="1">
    <citation type="journal article" date="2021" name="PeerJ">
        <title>Extensive microbial diversity within the chicken gut microbiome revealed by metagenomics and culture.</title>
        <authorList>
            <person name="Gilroy R."/>
            <person name="Ravi A."/>
            <person name="Getino M."/>
            <person name="Pursley I."/>
            <person name="Horton D.L."/>
            <person name="Alikhan N.F."/>
            <person name="Baker D."/>
            <person name="Gharbi K."/>
            <person name="Hall N."/>
            <person name="Watson M."/>
            <person name="Adriaenssens E.M."/>
            <person name="Foster-Nyarko E."/>
            <person name="Jarju S."/>
            <person name="Secka A."/>
            <person name="Antonio M."/>
            <person name="Oren A."/>
            <person name="Chaudhuri R.R."/>
            <person name="La Ragione R."/>
            <person name="Hildebrand F."/>
            <person name="Pallen M.J."/>
        </authorList>
    </citation>
    <scope>NUCLEOTIDE SEQUENCE</scope>
    <source>
        <strain evidence="2">ChiSxjej3B15-1167</strain>
    </source>
</reference>
<keyword evidence="1" id="KW-1133">Transmembrane helix</keyword>
<feature type="transmembrane region" description="Helical" evidence="1">
    <location>
        <begin position="12"/>
        <end position="38"/>
    </location>
</feature>
<dbReference type="AlphaFoldDB" id="A0A9D1X4Y6"/>
<organism evidence="2 3">
    <name type="scientific">Candidatus Anaerobutyricum stercoripullorum</name>
    <dbReference type="NCBI Taxonomy" id="2838456"/>
    <lineage>
        <taxon>Bacteria</taxon>
        <taxon>Bacillati</taxon>
        <taxon>Bacillota</taxon>
        <taxon>Clostridia</taxon>
        <taxon>Lachnospirales</taxon>
        <taxon>Lachnospiraceae</taxon>
        <taxon>Anaerobutyricum</taxon>
    </lineage>
</organism>
<gene>
    <name evidence="2" type="ORF">H9849_06675</name>
</gene>
<dbReference type="EMBL" id="DXEQ01000197">
    <property type="protein sequence ID" value="HIX72690.1"/>
    <property type="molecule type" value="Genomic_DNA"/>
</dbReference>
<name>A0A9D1X4Y6_9FIRM</name>
<sequence>MIGGGDVSPFAGIFTILTIFMVAAAVGLIVGVVIMIVLAVKNRASQNNMIQTMPMKRFCICLVAGSVSSFLVSGCLSMLPTAMSSVVGVIIFFLVIAAYSALLFFLIYKPLEAKVGKSYALVGGIAFSVVIAIVLATMGVNAITSLPLCIILAAAYTAIIYAYAAKFEKKKNRF</sequence>
<evidence type="ECO:0000313" key="2">
    <source>
        <dbReference type="EMBL" id="HIX72690.1"/>
    </source>
</evidence>
<feature type="transmembrane region" description="Helical" evidence="1">
    <location>
        <begin position="58"/>
        <end position="79"/>
    </location>
</feature>
<evidence type="ECO:0000256" key="1">
    <source>
        <dbReference type="SAM" id="Phobius"/>
    </source>
</evidence>
<comment type="caution">
    <text evidence="2">The sequence shown here is derived from an EMBL/GenBank/DDBJ whole genome shotgun (WGS) entry which is preliminary data.</text>
</comment>
<reference evidence="2" key="2">
    <citation type="submission" date="2021-04" db="EMBL/GenBank/DDBJ databases">
        <authorList>
            <person name="Gilroy R."/>
        </authorList>
    </citation>
    <scope>NUCLEOTIDE SEQUENCE</scope>
    <source>
        <strain evidence="2">ChiSxjej3B15-1167</strain>
    </source>
</reference>
<protein>
    <submittedName>
        <fullName evidence="2">Uncharacterized protein</fullName>
    </submittedName>
</protein>
<proteinExistence type="predicted"/>
<evidence type="ECO:0000313" key="3">
    <source>
        <dbReference type="Proteomes" id="UP000886805"/>
    </source>
</evidence>
<feature type="transmembrane region" description="Helical" evidence="1">
    <location>
        <begin position="145"/>
        <end position="164"/>
    </location>
</feature>